<dbReference type="RefSeq" id="WP_353897123.1">
    <property type="nucleotide sequence ID" value="NZ_JBEVCJ010000023.1"/>
</dbReference>
<evidence type="ECO:0000313" key="1">
    <source>
        <dbReference type="EMBL" id="MET1256537.1"/>
    </source>
</evidence>
<protein>
    <recommendedName>
        <fullName evidence="3">Peptidase M61 catalytic domain-containing protein</fullName>
    </recommendedName>
</protein>
<accession>A0ABV2BYA0</accession>
<sequence length="489" mass="56023">MKLSVLKIGVMSLVWLLQVGLSLTVLAEPIRTHHYQITINDALTEAKVKMCFDGKAPEYLVVDYRRANKNLIEFPHSLKGYIEFQGRYWLTQSLQADACVNYIADISEHNHQKYRSKESTPLSFQSDNTWLWLPEKLTATEAVEIEFKLADKYRVSAPWQMLDDKGHRFQIGHYPHDWGITIMIGDFQLVPVQLKQGGQINIALLKQIKQQSQLIEWVQFTAESLATYANGFPYPQVQVILIENNRFKKGPVPWGDVKRGGGPGIRFVVDSDKAIEAFYQDWTATHEFAHLLLPNIEYYDIWLSEGLASYLQYLLMAQSGIISHQQAWQKLFDGFERGRLGAESVKPESLLKTVENRKKGKTADRTKRIYWSGAAYFFMADIQLRQQTDGAMGLPELLQQLKACCLNATVEWSGEMLASELDRLSKTTIFSSLYEKIAQSKGFPDYLAQFNQLGIEIKQDRVHLIPHKNAKIRQAIMKENVPLISFPDN</sequence>
<name>A0ABV2BYA0_9GAMM</name>
<comment type="caution">
    <text evidence="1">The sequence shown here is derived from an EMBL/GenBank/DDBJ whole genome shotgun (WGS) entry which is preliminary data.</text>
</comment>
<dbReference type="InterPro" id="IPR027268">
    <property type="entry name" value="Peptidase_M4/M1_CTD_sf"/>
</dbReference>
<proteinExistence type="predicted"/>
<dbReference type="Proteomes" id="UP001548189">
    <property type="component" value="Unassembled WGS sequence"/>
</dbReference>
<evidence type="ECO:0000313" key="2">
    <source>
        <dbReference type="Proteomes" id="UP001548189"/>
    </source>
</evidence>
<dbReference type="SUPFAM" id="SSF55486">
    <property type="entry name" value="Metalloproteases ('zincins'), catalytic domain"/>
    <property type="match status" value="1"/>
</dbReference>
<reference evidence="1 2" key="1">
    <citation type="submission" date="2024-06" db="EMBL/GenBank/DDBJ databases">
        <authorList>
            <person name="Li F."/>
        </authorList>
    </citation>
    <scope>NUCLEOTIDE SEQUENCE [LARGE SCALE GENOMIC DNA]</scope>
    <source>
        <strain evidence="1 2">GXAS 311</strain>
    </source>
</reference>
<evidence type="ECO:0008006" key="3">
    <source>
        <dbReference type="Google" id="ProtNLM"/>
    </source>
</evidence>
<dbReference type="EMBL" id="JBEVCJ010000023">
    <property type="protein sequence ID" value="MET1256537.1"/>
    <property type="molecule type" value="Genomic_DNA"/>
</dbReference>
<organism evidence="1 2">
    <name type="scientific">Aliikangiella maris</name>
    <dbReference type="NCBI Taxonomy" id="3162458"/>
    <lineage>
        <taxon>Bacteria</taxon>
        <taxon>Pseudomonadati</taxon>
        <taxon>Pseudomonadota</taxon>
        <taxon>Gammaproteobacteria</taxon>
        <taxon>Oceanospirillales</taxon>
        <taxon>Pleioneaceae</taxon>
        <taxon>Aliikangiella</taxon>
    </lineage>
</organism>
<gene>
    <name evidence="1" type="ORF">ABVT43_15460</name>
</gene>
<keyword evidence="2" id="KW-1185">Reference proteome</keyword>
<dbReference type="Gene3D" id="1.10.390.10">
    <property type="entry name" value="Neutral Protease Domain 2"/>
    <property type="match status" value="1"/>
</dbReference>